<keyword evidence="3" id="KW-1185">Reference proteome</keyword>
<organism evidence="2 3">
    <name type="scientific">Cucumis sativus</name>
    <name type="common">Cucumber</name>
    <dbReference type="NCBI Taxonomy" id="3659"/>
    <lineage>
        <taxon>Eukaryota</taxon>
        <taxon>Viridiplantae</taxon>
        <taxon>Streptophyta</taxon>
        <taxon>Embryophyta</taxon>
        <taxon>Tracheophyta</taxon>
        <taxon>Spermatophyta</taxon>
        <taxon>Magnoliopsida</taxon>
        <taxon>eudicotyledons</taxon>
        <taxon>Gunneridae</taxon>
        <taxon>Pentapetalae</taxon>
        <taxon>rosids</taxon>
        <taxon>fabids</taxon>
        <taxon>Cucurbitales</taxon>
        <taxon>Cucurbitaceae</taxon>
        <taxon>Benincaseae</taxon>
        <taxon>Cucumis</taxon>
    </lineage>
</organism>
<reference evidence="2 3" key="4">
    <citation type="journal article" date="2011" name="BMC Genomics">
        <title>RNA-Seq improves annotation of protein-coding genes in the cucumber genome.</title>
        <authorList>
            <person name="Li Z."/>
            <person name="Zhang Z."/>
            <person name="Yan P."/>
            <person name="Huang S."/>
            <person name="Fei Z."/>
            <person name="Lin K."/>
        </authorList>
    </citation>
    <scope>NUCLEOTIDE SEQUENCE [LARGE SCALE GENOMIC DNA]</scope>
    <source>
        <strain evidence="3">cv. 9930</strain>
    </source>
</reference>
<name>A0A0A0LKG4_CUCSA</name>
<gene>
    <name evidence="2" type="ORF">Csa_2G351860</name>
</gene>
<dbReference type="Proteomes" id="UP000029981">
    <property type="component" value="Chromosome 2"/>
</dbReference>
<evidence type="ECO:0000313" key="2">
    <source>
        <dbReference type="EMBL" id="KGN62405.1"/>
    </source>
</evidence>
<sequence length="60" mass="6673">MSLFSLIFRLFPSCLSSSPVSDVGKEIPVKKLAAPAETKEAPIEVGNSHVNSYHSHLYWR</sequence>
<dbReference type="AlphaFoldDB" id="A0A0A0LKG4"/>
<feature type="chain" id="PRO_5001966179" evidence="1">
    <location>
        <begin position="17"/>
        <end position="60"/>
    </location>
</feature>
<accession>A0A0A0LKG4</accession>
<evidence type="ECO:0000313" key="3">
    <source>
        <dbReference type="Proteomes" id="UP000029981"/>
    </source>
</evidence>
<dbReference type="Gramene" id="KGN62405">
    <property type="protein sequence ID" value="KGN62405"/>
    <property type="gene ID" value="Csa_2G351860"/>
</dbReference>
<reference evidence="2 3" key="3">
    <citation type="journal article" date="2010" name="BMC Genomics">
        <title>Transcriptome sequencing and comparative analysis of cucumber flowers with different sex types.</title>
        <authorList>
            <person name="Guo S."/>
            <person name="Zheng Y."/>
            <person name="Joung J.G."/>
            <person name="Liu S."/>
            <person name="Zhang Z."/>
            <person name="Crasta O.R."/>
            <person name="Sobral B.W."/>
            <person name="Xu Y."/>
            <person name="Huang S."/>
            <person name="Fei Z."/>
        </authorList>
    </citation>
    <scope>NUCLEOTIDE SEQUENCE [LARGE SCALE GENOMIC DNA]</scope>
    <source>
        <strain evidence="3">cv. 9930</strain>
    </source>
</reference>
<keyword evidence="1" id="KW-0732">Signal</keyword>
<evidence type="ECO:0000256" key="1">
    <source>
        <dbReference type="SAM" id="SignalP"/>
    </source>
</evidence>
<feature type="signal peptide" evidence="1">
    <location>
        <begin position="1"/>
        <end position="16"/>
    </location>
</feature>
<reference evidence="2 3" key="1">
    <citation type="journal article" date="2009" name="Nat. Genet.">
        <title>The genome of the cucumber, Cucumis sativus L.</title>
        <authorList>
            <person name="Huang S."/>
            <person name="Li R."/>
            <person name="Zhang Z."/>
            <person name="Li L."/>
            <person name="Gu X."/>
            <person name="Fan W."/>
            <person name="Lucas W.J."/>
            <person name="Wang X."/>
            <person name="Xie B."/>
            <person name="Ni P."/>
            <person name="Ren Y."/>
            <person name="Zhu H."/>
            <person name="Li J."/>
            <person name="Lin K."/>
            <person name="Jin W."/>
            <person name="Fei Z."/>
            <person name="Li G."/>
            <person name="Staub J."/>
            <person name="Kilian A."/>
            <person name="van der Vossen E.A."/>
            <person name="Wu Y."/>
            <person name="Guo J."/>
            <person name="He J."/>
            <person name="Jia Z."/>
            <person name="Ren Y."/>
            <person name="Tian G."/>
            <person name="Lu Y."/>
            <person name="Ruan J."/>
            <person name="Qian W."/>
            <person name="Wang M."/>
            <person name="Huang Q."/>
            <person name="Li B."/>
            <person name="Xuan Z."/>
            <person name="Cao J."/>
            <person name="Asan"/>
            <person name="Wu Z."/>
            <person name="Zhang J."/>
            <person name="Cai Q."/>
            <person name="Bai Y."/>
            <person name="Zhao B."/>
            <person name="Han Y."/>
            <person name="Li Y."/>
            <person name="Li X."/>
            <person name="Wang S."/>
            <person name="Shi Q."/>
            <person name="Liu S."/>
            <person name="Cho W.K."/>
            <person name="Kim J.Y."/>
            <person name="Xu Y."/>
            <person name="Heller-Uszynska K."/>
            <person name="Miao H."/>
            <person name="Cheng Z."/>
            <person name="Zhang S."/>
            <person name="Wu J."/>
            <person name="Yang Y."/>
            <person name="Kang H."/>
            <person name="Li M."/>
            <person name="Liang H."/>
            <person name="Ren X."/>
            <person name="Shi Z."/>
            <person name="Wen M."/>
            <person name="Jian M."/>
            <person name="Yang H."/>
            <person name="Zhang G."/>
            <person name="Yang Z."/>
            <person name="Chen R."/>
            <person name="Liu S."/>
            <person name="Li J."/>
            <person name="Ma L."/>
            <person name="Liu H."/>
            <person name="Zhou Y."/>
            <person name="Zhao J."/>
            <person name="Fang X."/>
            <person name="Li G."/>
            <person name="Fang L."/>
            <person name="Li Y."/>
            <person name="Liu D."/>
            <person name="Zheng H."/>
            <person name="Zhang Y."/>
            <person name="Qin N."/>
            <person name="Li Z."/>
            <person name="Yang G."/>
            <person name="Yang S."/>
            <person name="Bolund L."/>
            <person name="Kristiansen K."/>
            <person name="Zheng H."/>
            <person name="Li S."/>
            <person name="Zhang X."/>
            <person name="Yang H."/>
            <person name="Wang J."/>
            <person name="Sun R."/>
            <person name="Zhang B."/>
            <person name="Jiang S."/>
            <person name="Wang J."/>
            <person name="Du Y."/>
            <person name="Li S."/>
        </authorList>
    </citation>
    <scope>NUCLEOTIDE SEQUENCE [LARGE SCALE GENOMIC DNA]</scope>
    <source>
        <strain evidence="3">cv. 9930</strain>
    </source>
</reference>
<dbReference type="EMBL" id="CM002923">
    <property type="protein sequence ID" value="KGN62405.1"/>
    <property type="molecule type" value="Genomic_DNA"/>
</dbReference>
<reference evidence="2 3" key="2">
    <citation type="journal article" date="2009" name="PLoS ONE">
        <title>An integrated genetic and cytogenetic map of the cucumber genome.</title>
        <authorList>
            <person name="Ren Y."/>
            <person name="Zhang Z."/>
            <person name="Liu J."/>
            <person name="Staub J.E."/>
            <person name="Han Y."/>
            <person name="Cheng Z."/>
            <person name="Li X."/>
            <person name="Lu J."/>
            <person name="Miao H."/>
            <person name="Kang H."/>
            <person name="Xie B."/>
            <person name="Gu X."/>
            <person name="Wang X."/>
            <person name="Du Y."/>
            <person name="Jin W."/>
            <person name="Huang S."/>
        </authorList>
    </citation>
    <scope>NUCLEOTIDE SEQUENCE [LARGE SCALE GENOMIC DNA]</scope>
    <source>
        <strain evidence="3">cv. 9930</strain>
    </source>
</reference>
<proteinExistence type="predicted"/>
<protein>
    <submittedName>
        <fullName evidence="2">Uncharacterized protein</fullName>
    </submittedName>
</protein>